<dbReference type="SUPFAM" id="SSF88946">
    <property type="entry name" value="Sigma2 domain of RNA polymerase sigma factors"/>
    <property type="match status" value="1"/>
</dbReference>
<evidence type="ECO:0000259" key="7">
    <source>
        <dbReference type="Pfam" id="PF08281"/>
    </source>
</evidence>
<dbReference type="PANTHER" id="PTHR43133:SF50">
    <property type="entry name" value="ECF RNA POLYMERASE SIGMA FACTOR SIGM"/>
    <property type="match status" value="1"/>
</dbReference>
<feature type="domain" description="RNA polymerase sigma-70 region 2" evidence="6">
    <location>
        <begin position="13"/>
        <end position="77"/>
    </location>
</feature>
<dbReference type="Gene3D" id="1.10.10.10">
    <property type="entry name" value="Winged helix-like DNA-binding domain superfamily/Winged helix DNA-binding domain"/>
    <property type="match status" value="1"/>
</dbReference>
<dbReference type="AlphaFoldDB" id="A0A1C5ILY9"/>
<keyword evidence="4" id="KW-0238">DNA-binding</keyword>
<evidence type="ECO:0000256" key="3">
    <source>
        <dbReference type="ARBA" id="ARBA00023082"/>
    </source>
</evidence>
<evidence type="ECO:0000313" key="9">
    <source>
        <dbReference type="Proteomes" id="UP000198221"/>
    </source>
</evidence>
<protein>
    <submittedName>
        <fullName evidence="8">RNA polymerase sigma-70 factor, sigma-E family</fullName>
    </submittedName>
</protein>
<dbReference type="GO" id="GO:0016987">
    <property type="term" value="F:sigma factor activity"/>
    <property type="evidence" value="ECO:0007669"/>
    <property type="project" value="UniProtKB-KW"/>
</dbReference>
<evidence type="ECO:0000256" key="4">
    <source>
        <dbReference type="ARBA" id="ARBA00023125"/>
    </source>
</evidence>
<comment type="similarity">
    <text evidence="1">Belongs to the sigma-70 factor family. ECF subfamily.</text>
</comment>
<keyword evidence="5" id="KW-0804">Transcription</keyword>
<keyword evidence="3" id="KW-0731">Sigma factor</keyword>
<sequence length="174" mass="19675">MRPDLEREYIEYVTARLPRLHRTAYLLCADTFQADDIVQTTLTALYVNWKRAAAADNLDGYVHRIMVRRYLDERRRPWSKVLLGDRLPELSAPADHRVEERDALMTALRSLPRGQRAVVVLRFFGDLSIEATAEALGCSAGNVKSQCSRGLATLREALDARYPVTTAQGARDQS</sequence>
<evidence type="ECO:0000256" key="5">
    <source>
        <dbReference type="ARBA" id="ARBA00023163"/>
    </source>
</evidence>
<reference evidence="9" key="1">
    <citation type="submission" date="2016-06" db="EMBL/GenBank/DDBJ databases">
        <authorList>
            <person name="Varghese N."/>
            <person name="Submissions Spin"/>
        </authorList>
    </citation>
    <scope>NUCLEOTIDE SEQUENCE [LARGE SCALE GENOMIC DNA]</scope>
    <source>
        <strain evidence="9">DSM 43819</strain>
    </source>
</reference>
<dbReference type="Gene3D" id="1.10.1740.10">
    <property type="match status" value="1"/>
</dbReference>
<proteinExistence type="inferred from homology"/>
<name>A0A1C5ILY9_9ACTN</name>
<evidence type="ECO:0000313" key="8">
    <source>
        <dbReference type="EMBL" id="SCG59358.1"/>
    </source>
</evidence>
<dbReference type="PANTHER" id="PTHR43133">
    <property type="entry name" value="RNA POLYMERASE ECF-TYPE SIGMA FACTO"/>
    <property type="match status" value="1"/>
</dbReference>
<dbReference type="GO" id="GO:0006352">
    <property type="term" value="P:DNA-templated transcription initiation"/>
    <property type="evidence" value="ECO:0007669"/>
    <property type="project" value="InterPro"/>
</dbReference>
<keyword evidence="2" id="KW-0805">Transcription regulation</keyword>
<dbReference type="RefSeq" id="WP_089012909.1">
    <property type="nucleotide sequence ID" value="NZ_LT607754.1"/>
</dbReference>
<dbReference type="NCBIfam" id="TIGR02983">
    <property type="entry name" value="SigE-fam_strep"/>
    <property type="match status" value="1"/>
</dbReference>
<gene>
    <name evidence="8" type="ORF">GA0070613_3086</name>
</gene>
<dbReference type="Pfam" id="PF04542">
    <property type="entry name" value="Sigma70_r2"/>
    <property type="match status" value="1"/>
</dbReference>
<dbReference type="InterPro" id="IPR013324">
    <property type="entry name" value="RNA_pol_sigma_r3/r4-like"/>
</dbReference>
<dbReference type="InterPro" id="IPR039425">
    <property type="entry name" value="RNA_pol_sigma-70-like"/>
</dbReference>
<dbReference type="InterPro" id="IPR013249">
    <property type="entry name" value="RNA_pol_sigma70_r4_t2"/>
</dbReference>
<dbReference type="InterPro" id="IPR014284">
    <property type="entry name" value="RNA_pol_sigma-70_dom"/>
</dbReference>
<dbReference type="InterPro" id="IPR013325">
    <property type="entry name" value="RNA_pol_sigma_r2"/>
</dbReference>
<dbReference type="OrthoDB" id="2046835at2"/>
<dbReference type="EMBL" id="LT607754">
    <property type="protein sequence ID" value="SCG59358.1"/>
    <property type="molecule type" value="Genomic_DNA"/>
</dbReference>
<dbReference type="Proteomes" id="UP000198221">
    <property type="component" value="Chromosome I"/>
</dbReference>
<dbReference type="CDD" id="cd06171">
    <property type="entry name" value="Sigma70_r4"/>
    <property type="match status" value="1"/>
</dbReference>
<feature type="domain" description="RNA polymerase sigma factor 70 region 4 type 2" evidence="7">
    <location>
        <begin position="102"/>
        <end position="154"/>
    </location>
</feature>
<keyword evidence="9" id="KW-1185">Reference proteome</keyword>
<dbReference type="SUPFAM" id="SSF88659">
    <property type="entry name" value="Sigma3 and sigma4 domains of RNA polymerase sigma factors"/>
    <property type="match status" value="1"/>
</dbReference>
<dbReference type="Pfam" id="PF08281">
    <property type="entry name" value="Sigma70_r4_2"/>
    <property type="match status" value="1"/>
</dbReference>
<evidence type="ECO:0000259" key="6">
    <source>
        <dbReference type="Pfam" id="PF04542"/>
    </source>
</evidence>
<dbReference type="InterPro" id="IPR007627">
    <property type="entry name" value="RNA_pol_sigma70_r2"/>
</dbReference>
<organism evidence="8 9">
    <name type="scientific">Micromonospora inositola</name>
    <dbReference type="NCBI Taxonomy" id="47865"/>
    <lineage>
        <taxon>Bacteria</taxon>
        <taxon>Bacillati</taxon>
        <taxon>Actinomycetota</taxon>
        <taxon>Actinomycetes</taxon>
        <taxon>Micromonosporales</taxon>
        <taxon>Micromonosporaceae</taxon>
        <taxon>Micromonospora</taxon>
    </lineage>
</organism>
<accession>A0A1C5ILY9</accession>
<dbReference type="GO" id="GO:0003677">
    <property type="term" value="F:DNA binding"/>
    <property type="evidence" value="ECO:0007669"/>
    <property type="project" value="UniProtKB-KW"/>
</dbReference>
<dbReference type="InterPro" id="IPR014325">
    <property type="entry name" value="RNA_pol_sigma-E_actinobac"/>
</dbReference>
<evidence type="ECO:0000256" key="1">
    <source>
        <dbReference type="ARBA" id="ARBA00010641"/>
    </source>
</evidence>
<dbReference type="InterPro" id="IPR036388">
    <property type="entry name" value="WH-like_DNA-bd_sf"/>
</dbReference>
<dbReference type="NCBIfam" id="TIGR02937">
    <property type="entry name" value="sigma70-ECF"/>
    <property type="match status" value="1"/>
</dbReference>
<evidence type="ECO:0000256" key="2">
    <source>
        <dbReference type="ARBA" id="ARBA00023015"/>
    </source>
</evidence>